<protein>
    <submittedName>
        <fullName evidence="2">Uncharacterized protein</fullName>
    </submittedName>
</protein>
<evidence type="ECO:0000256" key="1">
    <source>
        <dbReference type="SAM" id="MobiDB-lite"/>
    </source>
</evidence>
<gene>
    <name evidence="2" type="ORF">O3M35_001429</name>
</gene>
<evidence type="ECO:0000313" key="3">
    <source>
        <dbReference type="Proteomes" id="UP001461498"/>
    </source>
</evidence>
<dbReference type="EMBL" id="JAPXFL010000010">
    <property type="protein sequence ID" value="KAK9500094.1"/>
    <property type="molecule type" value="Genomic_DNA"/>
</dbReference>
<feature type="compositionally biased region" description="Low complexity" evidence="1">
    <location>
        <begin position="46"/>
        <end position="70"/>
    </location>
</feature>
<feature type="region of interest" description="Disordered" evidence="1">
    <location>
        <begin position="1"/>
        <end position="198"/>
    </location>
</feature>
<sequence length="198" mass="20607">MRTEAANNKNNNINCSKHYGHPPPIPQHRNNSDAAAKRSAFQRANSIGSAGSTSSSGPGRLRRLLSLGSSRVRHETAFVPCSSTPPPTSATSSPSNCSPVSSIGRPPSAPPSSSASSSMRSSPAGPQQSPGRRSTRSSSASSSPIYSRAESPIYGRTGSPHLHNNNVIPEEEWTGETGGSKGGRASSSTPDQSGKFYF</sequence>
<name>A0AAW1CV03_9HEMI</name>
<accession>A0AAW1CV03</accession>
<reference evidence="2 3" key="1">
    <citation type="submission" date="2022-12" db="EMBL/GenBank/DDBJ databases">
        <title>Chromosome-level genome assembly of true bugs.</title>
        <authorList>
            <person name="Ma L."/>
            <person name="Li H."/>
        </authorList>
    </citation>
    <scope>NUCLEOTIDE SEQUENCE [LARGE SCALE GENOMIC DNA]</scope>
    <source>
        <strain evidence="2">Lab_2022b</strain>
    </source>
</reference>
<organism evidence="2 3">
    <name type="scientific">Rhynocoris fuscipes</name>
    <dbReference type="NCBI Taxonomy" id="488301"/>
    <lineage>
        <taxon>Eukaryota</taxon>
        <taxon>Metazoa</taxon>
        <taxon>Ecdysozoa</taxon>
        <taxon>Arthropoda</taxon>
        <taxon>Hexapoda</taxon>
        <taxon>Insecta</taxon>
        <taxon>Pterygota</taxon>
        <taxon>Neoptera</taxon>
        <taxon>Paraneoptera</taxon>
        <taxon>Hemiptera</taxon>
        <taxon>Heteroptera</taxon>
        <taxon>Panheteroptera</taxon>
        <taxon>Cimicomorpha</taxon>
        <taxon>Reduviidae</taxon>
        <taxon>Harpactorinae</taxon>
        <taxon>Harpactorini</taxon>
        <taxon>Rhynocoris</taxon>
    </lineage>
</organism>
<comment type="caution">
    <text evidence="2">The sequence shown here is derived from an EMBL/GenBank/DDBJ whole genome shotgun (WGS) entry which is preliminary data.</text>
</comment>
<feature type="compositionally biased region" description="Low complexity" evidence="1">
    <location>
        <begin position="89"/>
        <end position="152"/>
    </location>
</feature>
<keyword evidence="3" id="KW-1185">Reference proteome</keyword>
<dbReference type="AlphaFoldDB" id="A0AAW1CV03"/>
<proteinExistence type="predicted"/>
<evidence type="ECO:0000313" key="2">
    <source>
        <dbReference type="EMBL" id="KAK9500094.1"/>
    </source>
</evidence>
<dbReference type="Proteomes" id="UP001461498">
    <property type="component" value="Unassembled WGS sequence"/>
</dbReference>